<reference evidence="7 8" key="1">
    <citation type="submission" date="2018-06" db="EMBL/GenBank/DDBJ databases">
        <title>Azoarcus communis strain SWub3 genome.</title>
        <authorList>
            <person name="Zorraquino Salvo V."/>
            <person name="Toubiana D."/>
            <person name="Blumwald E."/>
        </authorList>
    </citation>
    <scope>NUCLEOTIDE SEQUENCE [LARGE SCALE GENOMIC DNA]</scope>
    <source>
        <strain evidence="7 8">SWub3</strain>
    </source>
</reference>
<keyword evidence="5 6" id="KW-0472">Membrane</keyword>
<evidence type="ECO:0000313" key="8">
    <source>
        <dbReference type="Proteomes" id="UP000248259"/>
    </source>
</evidence>
<organism evidence="7 8">
    <name type="scientific">Parazoarcus communis SWub3 = DSM 12120</name>
    <dbReference type="NCBI Taxonomy" id="1121029"/>
    <lineage>
        <taxon>Bacteria</taxon>
        <taxon>Pseudomonadati</taxon>
        <taxon>Pseudomonadota</taxon>
        <taxon>Betaproteobacteria</taxon>
        <taxon>Rhodocyclales</taxon>
        <taxon>Zoogloeaceae</taxon>
        <taxon>Parazoarcus</taxon>
    </lineage>
</organism>
<dbReference type="InterPro" id="IPR050833">
    <property type="entry name" value="Poly_Biosynth_Transport"/>
</dbReference>
<dbReference type="PANTHER" id="PTHR30250">
    <property type="entry name" value="PST FAMILY PREDICTED COLANIC ACID TRANSPORTER"/>
    <property type="match status" value="1"/>
</dbReference>
<dbReference type="InterPro" id="IPR002797">
    <property type="entry name" value="Polysacc_synth"/>
</dbReference>
<evidence type="ECO:0008006" key="9">
    <source>
        <dbReference type="Google" id="ProtNLM"/>
    </source>
</evidence>
<keyword evidence="8" id="KW-1185">Reference proteome</keyword>
<dbReference type="OrthoDB" id="7834055at2"/>
<evidence type="ECO:0000256" key="6">
    <source>
        <dbReference type="SAM" id="Phobius"/>
    </source>
</evidence>
<feature type="transmembrane region" description="Helical" evidence="6">
    <location>
        <begin position="86"/>
        <end position="113"/>
    </location>
</feature>
<dbReference type="AlphaFoldDB" id="A0A323UQG1"/>
<evidence type="ECO:0000256" key="5">
    <source>
        <dbReference type="ARBA" id="ARBA00023136"/>
    </source>
</evidence>
<evidence type="ECO:0000256" key="1">
    <source>
        <dbReference type="ARBA" id="ARBA00004651"/>
    </source>
</evidence>
<feature type="transmembrane region" description="Helical" evidence="6">
    <location>
        <begin position="404"/>
        <end position="423"/>
    </location>
</feature>
<dbReference type="EMBL" id="QKOE01000030">
    <property type="protein sequence ID" value="PZA14471.1"/>
    <property type="molecule type" value="Genomic_DNA"/>
</dbReference>
<dbReference type="GO" id="GO:0005886">
    <property type="term" value="C:plasma membrane"/>
    <property type="evidence" value="ECO:0007669"/>
    <property type="project" value="UniProtKB-SubCell"/>
</dbReference>
<feature type="transmembrane region" description="Helical" evidence="6">
    <location>
        <begin position="467"/>
        <end position="488"/>
    </location>
</feature>
<feature type="transmembrane region" description="Helical" evidence="6">
    <location>
        <begin position="185"/>
        <end position="209"/>
    </location>
</feature>
<keyword evidence="2" id="KW-1003">Cell membrane</keyword>
<evidence type="ECO:0000256" key="3">
    <source>
        <dbReference type="ARBA" id="ARBA00022692"/>
    </source>
</evidence>
<feature type="transmembrane region" description="Helical" evidence="6">
    <location>
        <begin position="253"/>
        <end position="272"/>
    </location>
</feature>
<accession>A0A323UQG1</accession>
<comment type="subcellular location">
    <subcellularLocation>
        <location evidence="1">Cell membrane</location>
        <topology evidence="1">Multi-pass membrane protein</topology>
    </subcellularLocation>
</comment>
<feature type="transmembrane region" description="Helical" evidence="6">
    <location>
        <begin position="310"/>
        <end position="327"/>
    </location>
</feature>
<dbReference type="Pfam" id="PF01943">
    <property type="entry name" value="Polysacc_synt"/>
    <property type="match status" value="1"/>
</dbReference>
<proteinExistence type="predicted"/>
<keyword evidence="4 6" id="KW-1133">Transmembrane helix</keyword>
<dbReference type="RefSeq" id="WP_110529805.1">
    <property type="nucleotide sequence ID" value="NZ_QKOE01000030.1"/>
</dbReference>
<gene>
    <name evidence="7" type="ORF">DNK49_21565</name>
</gene>
<feature type="transmembrane region" description="Helical" evidence="6">
    <location>
        <begin position="439"/>
        <end position="461"/>
    </location>
</feature>
<feature type="transmembrane region" description="Helical" evidence="6">
    <location>
        <begin position="42"/>
        <end position="65"/>
    </location>
</feature>
<dbReference type="PANTHER" id="PTHR30250:SF26">
    <property type="entry name" value="PSMA PROTEIN"/>
    <property type="match status" value="1"/>
</dbReference>
<feature type="transmembrane region" description="Helical" evidence="6">
    <location>
        <begin position="229"/>
        <end position="247"/>
    </location>
</feature>
<keyword evidence="3 6" id="KW-0812">Transmembrane</keyword>
<name>A0A323UQG1_9RHOO</name>
<feature type="transmembrane region" description="Helical" evidence="6">
    <location>
        <begin position="12"/>
        <end position="30"/>
    </location>
</feature>
<evidence type="ECO:0000256" key="4">
    <source>
        <dbReference type="ARBA" id="ARBA00022989"/>
    </source>
</evidence>
<feature type="transmembrane region" description="Helical" evidence="6">
    <location>
        <begin position="125"/>
        <end position="147"/>
    </location>
</feature>
<comment type="caution">
    <text evidence="7">The sequence shown here is derived from an EMBL/GenBank/DDBJ whole genome shotgun (WGS) entry which is preliminary data.</text>
</comment>
<feature type="transmembrane region" description="Helical" evidence="6">
    <location>
        <begin position="159"/>
        <end position="179"/>
    </location>
</feature>
<dbReference type="Proteomes" id="UP000248259">
    <property type="component" value="Unassembled WGS sequence"/>
</dbReference>
<protein>
    <recommendedName>
        <fullName evidence="9">Lipopolysaccharide biosynthesis protein</fullName>
    </recommendedName>
</protein>
<sequence length="508" mass="55877">MGENGRRIARNTLALYFRTILTMGVALYTSRIVLEALGVSDFGLFSVVGGLMLLMGFLNAAMVAATQRFLNFEKGRSGSDADVRRVFATCLFIHLLLALIILVVAQTAGLWFLNNQLTIAPDRLVAANWVFQCALLAFLFNVISAPYNAAIIANERMTAFAYVSILDVSLKLAVAYALFKLSGDRLQAFAVLTLFVSIVVACVYAWYAWRHFQECHTGPRRDKRLFREILSFSSWSIFSNLSIALRLQGANVILNVIFGTLVNAAYGLALQVNTAIQSFTSSFIHALNPQIVKSYAAGEMAKMHVLVLKGARLAFFLVLVIVLPVLIETEALLGLWLVSVPEYAVIFVQLILVQLQIESFAGVAGAAQSATGRVKAYHLTLSSIGMLNLPLSYILLVYGYGPEIVFMVAILLSTVIAFTRLCFLRRSIMLSIRRFAHDVLLRCAAVLLLAPIAPILFRQYVPDTLPWAILVCCVAGVSVVLSVAAVGLHRDERSLAIRFVTRRLGISR</sequence>
<feature type="transmembrane region" description="Helical" evidence="6">
    <location>
        <begin position="376"/>
        <end position="398"/>
    </location>
</feature>
<evidence type="ECO:0000313" key="7">
    <source>
        <dbReference type="EMBL" id="PZA14471.1"/>
    </source>
</evidence>
<evidence type="ECO:0000256" key="2">
    <source>
        <dbReference type="ARBA" id="ARBA00022475"/>
    </source>
</evidence>